<sequence length="304" mass="34497">MGKSNLLAKTLADINKEQSLSGTSIIITVFGDCVSQHGGSIWLGSLIRALAPLGFNERLVRTSVFRLVNDDWLSVSKIARRSYYSFTDSGYRQFERVARRIYQAEQPVWDNGWTLLLINQVPIEKRQELRKKLLWQGFGQLSQDLFAHHQFDTLSLDEILVETGVVNDVVVMSAEAQGLPSRLALKALAQEKWGIADLEKKYKRFLVIFRPALDAMIKSKNLDPETCFLMRTLLIHEYRRILLKDHDLPVELLPSGWPGVNVRNLTVNLYTRLSPGAEQFITTELESSEGPLSAASSSFRERFA</sequence>
<evidence type="ECO:0000259" key="2">
    <source>
        <dbReference type="Pfam" id="PF08223"/>
    </source>
</evidence>
<organism evidence="4 5">
    <name type="scientific">Pseudohongiella spirulinae</name>
    <dbReference type="NCBI Taxonomy" id="1249552"/>
    <lineage>
        <taxon>Bacteria</taxon>
        <taxon>Pseudomonadati</taxon>
        <taxon>Pseudomonadota</taxon>
        <taxon>Gammaproteobacteria</taxon>
        <taxon>Pseudomonadales</taxon>
        <taxon>Pseudohongiellaceae</taxon>
        <taxon>Pseudohongiella</taxon>
    </lineage>
</organism>
<accession>A0A0S2KH27</accession>
<dbReference type="RefSeq" id="WP_058022814.1">
    <property type="nucleotide sequence ID" value="NZ_CP013189.1"/>
</dbReference>
<feature type="domain" description="Transcriptional repressor PaaX-like C-terminal" evidence="2">
    <location>
        <begin position="193"/>
        <end position="281"/>
    </location>
</feature>
<feature type="domain" description="Transcriptional repressor PaaX-like N-terminal" evidence="1">
    <location>
        <begin position="22"/>
        <end position="90"/>
    </location>
</feature>
<dbReference type="KEGG" id="pspi:PS2015_2790"/>
<name>A0A0S2KH27_9GAMM</name>
<dbReference type="PATRIC" id="fig|1249552.3.peg.2815"/>
<dbReference type="PIRSF" id="PIRSF020623">
    <property type="entry name" value="PaaX"/>
    <property type="match status" value="1"/>
</dbReference>
<reference evidence="4 5" key="1">
    <citation type="submission" date="2015-11" db="EMBL/GenBank/DDBJ databases">
        <authorList>
            <person name="Zhang Y."/>
            <person name="Guo Z."/>
        </authorList>
    </citation>
    <scope>NUCLEOTIDE SEQUENCE [LARGE SCALE GENOMIC DNA]</scope>
    <source>
        <strain evidence="4 5">KCTC 32221</strain>
    </source>
</reference>
<protein>
    <submittedName>
        <fullName evidence="4">Phenylacetic acid degradation operon negative regulatory protein PaaX</fullName>
    </submittedName>
</protein>
<dbReference type="Pfam" id="PF08223">
    <property type="entry name" value="PaaX_C"/>
    <property type="match status" value="1"/>
</dbReference>
<dbReference type="InterPro" id="IPR013225">
    <property type="entry name" value="PaaX_C"/>
</dbReference>
<dbReference type="AlphaFoldDB" id="A0A0S2KH27"/>
<evidence type="ECO:0000259" key="3">
    <source>
        <dbReference type="Pfam" id="PF20803"/>
    </source>
</evidence>
<evidence type="ECO:0000259" key="1">
    <source>
        <dbReference type="Pfam" id="PF07848"/>
    </source>
</evidence>
<dbReference type="STRING" id="1249552.PS2015_2790"/>
<dbReference type="GO" id="GO:0006351">
    <property type="term" value="P:DNA-templated transcription"/>
    <property type="evidence" value="ECO:0007669"/>
    <property type="project" value="InterPro"/>
</dbReference>
<dbReference type="InterPro" id="IPR048846">
    <property type="entry name" value="PaaX-like_central"/>
</dbReference>
<dbReference type="InterPro" id="IPR012906">
    <property type="entry name" value="PaaX-like_N"/>
</dbReference>
<feature type="domain" description="Transcriptional repressor PaaX-like central Cas2-like" evidence="3">
    <location>
        <begin position="108"/>
        <end position="179"/>
    </location>
</feature>
<dbReference type="PANTHER" id="PTHR30319:SF1">
    <property type="entry name" value="TRANSCRIPTIONAL REPRESSOR PAAX"/>
    <property type="match status" value="1"/>
</dbReference>
<dbReference type="Gene3D" id="1.20.58.1460">
    <property type="match status" value="1"/>
</dbReference>
<dbReference type="Pfam" id="PF07848">
    <property type="entry name" value="PaaX"/>
    <property type="match status" value="1"/>
</dbReference>
<dbReference type="Proteomes" id="UP000065641">
    <property type="component" value="Chromosome"/>
</dbReference>
<dbReference type="InterPro" id="IPR011965">
    <property type="entry name" value="PaaX_trns_reg"/>
</dbReference>
<dbReference type="PANTHER" id="PTHR30319">
    <property type="entry name" value="PHENYLACETIC ACID REGULATOR-RELATED TRANSCRIPTIONAL REPRESSOR"/>
    <property type="match status" value="1"/>
</dbReference>
<dbReference type="Gene3D" id="1.10.10.10">
    <property type="entry name" value="Winged helix-like DNA-binding domain superfamily/Winged helix DNA-binding domain"/>
    <property type="match status" value="1"/>
</dbReference>
<dbReference type="OrthoDB" id="2270427at2"/>
<keyword evidence="5" id="KW-1185">Reference proteome</keyword>
<dbReference type="Pfam" id="PF20803">
    <property type="entry name" value="PaaX_M"/>
    <property type="match status" value="1"/>
</dbReference>
<gene>
    <name evidence="4" type="ORF">PS2015_2790</name>
</gene>
<dbReference type="NCBIfam" id="TIGR02277">
    <property type="entry name" value="PaaX_trns_reg"/>
    <property type="match status" value="1"/>
</dbReference>
<evidence type="ECO:0000313" key="5">
    <source>
        <dbReference type="Proteomes" id="UP000065641"/>
    </source>
</evidence>
<dbReference type="EMBL" id="CP013189">
    <property type="protein sequence ID" value="ALO47422.1"/>
    <property type="molecule type" value="Genomic_DNA"/>
</dbReference>
<dbReference type="InterPro" id="IPR036388">
    <property type="entry name" value="WH-like_DNA-bd_sf"/>
</dbReference>
<evidence type="ECO:0000313" key="4">
    <source>
        <dbReference type="EMBL" id="ALO47422.1"/>
    </source>
</evidence>
<proteinExistence type="predicted"/>